<dbReference type="NCBIfam" id="TIGR00624">
    <property type="entry name" value="tag"/>
    <property type="match status" value="1"/>
</dbReference>
<dbReference type="EMBL" id="JBHTIU010000010">
    <property type="protein sequence ID" value="MFD0868242.1"/>
    <property type="molecule type" value="Genomic_DNA"/>
</dbReference>
<evidence type="ECO:0000313" key="1">
    <source>
        <dbReference type="EMBL" id="MFD0868242.1"/>
    </source>
</evidence>
<dbReference type="PANTHER" id="PTHR30037:SF4">
    <property type="entry name" value="DNA-3-METHYLADENINE GLYCOSYLASE I"/>
    <property type="match status" value="1"/>
</dbReference>
<dbReference type="SUPFAM" id="SSF48150">
    <property type="entry name" value="DNA-glycosylase"/>
    <property type="match status" value="1"/>
</dbReference>
<sequence>MMKRCAWTTDDPLYIQYHDREWGVPVHDDRKLFEMLLLEGMQAGLSWLTILKKRENFRQALDGFNPERIAEYGQADIERLLNNPGIVRNRLKLEATTANARAFLKVQEEFGSFDRYIWGFVGGEPIINHWNAIQEVPASTAESDRMSKDLKSRGFKFVGSTICYAYMQAAGMVNDHTADCFLYAGRAGR</sequence>
<protein>
    <submittedName>
        <fullName evidence="1">DNA-3-methyladenine glycosylase I</fullName>
    </submittedName>
</protein>
<proteinExistence type="predicted"/>
<evidence type="ECO:0000313" key="2">
    <source>
        <dbReference type="Proteomes" id="UP001597120"/>
    </source>
</evidence>
<gene>
    <name evidence="1" type="ORF">ACFQ03_03705</name>
</gene>
<name>A0ABW3D4L7_9BACL</name>
<keyword evidence="2" id="KW-1185">Reference proteome</keyword>
<comment type="caution">
    <text evidence="1">The sequence shown here is derived from an EMBL/GenBank/DDBJ whole genome shotgun (WGS) entry which is preliminary data.</text>
</comment>
<dbReference type="InterPro" id="IPR011257">
    <property type="entry name" value="DNA_glycosylase"/>
</dbReference>
<dbReference type="Pfam" id="PF03352">
    <property type="entry name" value="Adenine_glyco"/>
    <property type="match status" value="1"/>
</dbReference>
<accession>A0ABW3D4L7</accession>
<dbReference type="Gene3D" id="1.10.340.30">
    <property type="entry name" value="Hypothetical protein, domain 2"/>
    <property type="match status" value="1"/>
</dbReference>
<dbReference type="Proteomes" id="UP001597120">
    <property type="component" value="Unassembled WGS sequence"/>
</dbReference>
<reference evidence="2" key="1">
    <citation type="journal article" date="2019" name="Int. J. Syst. Evol. Microbiol.">
        <title>The Global Catalogue of Microorganisms (GCM) 10K type strain sequencing project: providing services to taxonomists for standard genome sequencing and annotation.</title>
        <authorList>
            <consortium name="The Broad Institute Genomics Platform"/>
            <consortium name="The Broad Institute Genome Sequencing Center for Infectious Disease"/>
            <person name="Wu L."/>
            <person name="Ma J."/>
        </authorList>
    </citation>
    <scope>NUCLEOTIDE SEQUENCE [LARGE SCALE GENOMIC DNA]</scope>
    <source>
        <strain evidence="2">CCUG 57263</strain>
    </source>
</reference>
<dbReference type="RefSeq" id="WP_379286135.1">
    <property type="nucleotide sequence ID" value="NZ_JBHTIU010000010.1"/>
</dbReference>
<dbReference type="InterPro" id="IPR004597">
    <property type="entry name" value="Tag"/>
</dbReference>
<dbReference type="PANTHER" id="PTHR30037">
    <property type="entry name" value="DNA-3-METHYLADENINE GLYCOSYLASE 1"/>
    <property type="match status" value="1"/>
</dbReference>
<dbReference type="InterPro" id="IPR005019">
    <property type="entry name" value="Adenine_glyco"/>
</dbReference>
<organism evidence="1 2">
    <name type="scientific">Paenibacillus residui</name>
    <dbReference type="NCBI Taxonomy" id="629724"/>
    <lineage>
        <taxon>Bacteria</taxon>
        <taxon>Bacillati</taxon>
        <taxon>Bacillota</taxon>
        <taxon>Bacilli</taxon>
        <taxon>Bacillales</taxon>
        <taxon>Paenibacillaceae</taxon>
        <taxon>Paenibacillus</taxon>
    </lineage>
</organism>
<dbReference type="InterPro" id="IPR052891">
    <property type="entry name" value="DNA-3mA_glycosylase"/>
</dbReference>